<sequence length="72" mass="7350">MQVRGPLGAVWNANDTPGSCAGCVALHGASVGLGALAGAGGARWLILHGAFQVLARRASLEEHAVVLAWRFS</sequence>
<keyword evidence="2" id="KW-1185">Reference proteome</keyword>
<dbReference type="EMBL" id="ML992506">
    <property type="protein sequence ID" value="KAF2223284.1"/>
    <property type="molecule type" value="Genomic_DNA"/>
</dbReference>
<evidence type="ECO:0000313" key="2">
    <source>
        <dbReference type="Proteomes" id="UP000799538"/>
    </source>
</evidence>
<accession>A0A6A6GC33</accession>
<dbReference type="AlphaFoldDB" id="A0A6A6GC33"/>
<gene>
    <name evidence="1" type="ORF">BDZ85DRAFT_261320</name>
</gene>
<reference evidence="2" key="1">
    <citation type="journal article" date="2020" name="Stud. Mycol.">
        <title>101 Dothideomycetes genomes: A test case for predicting lifestyles and emergence of pathogens.</title>
        <authorList>
            <person name="Haridas S."/>
            <person name="Albert R."/>
            <person name="Binder M."/>
            <person name="Bloem J."/>
            <person name="LaButti K."/>
            <person name="Salamov A."/>
            <person name="Andreopoulos B."/>
            <person name="Baker S."/>
            <person name="Barry K."/>
            <person name="Bills G."/>
            <person name="Bluhm B."/>
            <person name="Cannon C."/>
            <person name="Castanera R."/>
            <person name="Culley D."/>
            <person name="Daum C."/>
            <person name="Ezra D."/>
            <person name="Gonzalez J."/>
            <person name="Henrissat B."/>
            <person name="Kuo A."/>
            <person name="Liang C."/>
            <person name="Lipzen A."/>
            <person name="Lutzoni F."/>
            <person name="Magnuson J."/>
            <person name="Mondo S."/>
            <person name="Nolan M."/>
            <person name="Ohm R."/>
            <person name="Pangilinan J."/>
            <person name="Park H.-J."/>
            <person name="Ramirez L."/>
            <person name="Alfaro M."/>
            <person name="Sun H."/>
            <person name="Tritt A."/>
            <person name="Yoshinaga Y."/>
            <person name="Zwiers L.-H."/>
            <person name="Turgeon B."/>
            <person name="Goodwin S."/>
            <person name="Spatafora J."/>
            <person name="Crous P."/>
            <person name="Grigoriev I."/>
        </authorList>
    </citation>
    <scope>NUCLEOTIDE SEQUENCE [LARGE SCALE GENOMIC DNA]</scope>
    <source>
        <strain evidence="2">CECT 20119</strain>
    </source>
</reference>
<evidence type="ECO:0000313" key="1">
    <source>
        <dbReference type="EMBL" id="KAF2223284.1"/>
    </source>
</evidence>
<organism evidence="1 2">
    <name type="scientific">Elsinoe ampelina</name>
    <dbReference type="NCBI Taxonomy" id="302913"/>
    <lineage>
        <taxon>Eukaryota</taxon>
        <taxon>Fungi</taxon>
        <taxon>Dikarya</taxon>
        <taxon>Ascomycota</taxon>
        <taxon>Pezizomycotina</taxon>
        <taxon>Dothideomycetes</taxon>
        <taxon>Dothideomycetidae</taxon>
        <taxon>Myriangiales</taxon>
        <taxon>Elsinoaceae</taxon>
        <taxon>Elsinoe</taxon>
    </lineage>
</organism>
<name>A0A6A6GC33_9PEZI</name>
<dbReference type="Proteomes" id="UP000799538">
    <property type="component" value="Unassembled WGS sequence"/>
</dbReference>
<protein>
    <submittedName>
        <fullName evidence="1">Uncharacterized protein</fullName>
    </submittedName>
</protein>
<dbReference type="OrthoDB" id="10465717at2759"/>
<proteinExistence type="predicted"/>